<dbReference type="InterPro" id="IPR013785">
    <property type="entry name" value="Aldolase_TIM"/>
</dbReference>
<dbReference type="Gene3D" id="3.20.20.70">
    <property type="entry name" value="Aldolase class I"/>
    <property type="match status" value="1"/>
</dbReference>
<dbReference type="PANTHER" id="PTHR11228:SF7">
    <property type="entry name" value="PQQA PEPTIDE CYCLASE"/>
    <property type="match status" value="1"/>
</dbReference>
<protein>
    <submittedName>
        <fullName evidence="1">Radical SAM protein</fullName>
    </submittedName>
</protein>
<dbReference type="InterPro" id="IPR050377">
    <property type="entry name" value="Radical_SAM_PqqE_MftC-like"/>
</dbReference>
<dbReference type="SUPFAM" id="SSF102114">
    <property type="entry name" value="Radical SAM enzymes"/>
    <property type="match status" value="1"/>
</dbReference>
<dbReference type="InterPro" id="IPR058240">
    <property type="entry name" value="rSAM_sf"/>
</dbReference>
<comment type="caution">
    <text evidence="1">The sequence shown here is derived from an EMBL/GenBank/DDBJ whole genome shotgun (WGS) entry which is preliminary data.</text>
</comment>
<dbReference type="PANTHER" id="PTHR11228">
    <property type="entry name" value="RADICAL SAM DOMAIN PROTEIN"/>
    <property type="match status" value="1"/>
</dbReference>
<dbReference type="AlphaFoldDB" id="K1YJW9"/>
<proteinExistence type="predicted"/>
<evidence type="ECO:0000313" key="1">
    <source>
        <dbReference type="EMBL" id="EKD25619.1"/>
    </source>
</evidence>
<organism evidence="1">
    <name type="scientific">uncultured bacterium</name>
    <name type="common">gcode 4</name>
    <dbReference type="NCBI Taxonomy" id="1234023"/>
    <lineage>
        <taxon>Bacteria</taxon>
        <taxon>environmental samples</taxon>
    </lineage>
</organism>
<sequence>MSDFHKAMNNYKRFLAYYWITWKVYYTWWDPLLHPNFWNIMDETKKHWLESAIFWNFHLLNDENIQKLCDNDIKFYQLSMEWLRETHDNIRWEWTFIWVIDSIAKLEQKWIYTLVNMTLSKMNIDQLIPLIEFLAYHTNLSRFDFVRIVPIWKASKNIMLSDAELKSIFLKILELEKKIKKDWKKMVIWKKDHLWKLLYYQSDKLNINLKDQTAGCWMGYRHLTVIENWDIYLCRKLPIKIWNIITDDLIEIYENNTIISDVLNLNYVVWCHWCKLEYVCRWCPAVTYWLNNNLTKKDPQCRQNYLY</sequence>
<name>K1YJW9_9BACT</name>
<dbReference type="EMBL" id="AMFJ01036018">
    <property type="protein sequence ID" value="EKD25619.1"/>
    <property type="molecule type" value="Genomic_DNA"/>
</dbReference>
<accession>K1YJW9</accession>
<gene>
    <name evidence="1" type="ORF">ACD_80C00011G0006</name>
</gene>
<reference evidence="1" key="1">
    <citation type="journal article" date="2012" name="Science">
        <title>Fermentation, hydrogen, and sulfur metabolism in multiple uncultivated bacterial phyla.</title>
        <authorList>
            <person name="Wrighton K.C."/>
            <person name="Thomas B.C."/>
            <person name="Sharon I."/>
            <person name="Miller C.S."/>
            <person name="Castelle C.J."/>
            <person name="VerBerkmoes N.C."/>
            <person name="Wilkins M.J."/>
            <person name="Hettich R.L."/>
            <person name="Lipton M.S."/>
            <person name="Williams K.H."/>
            <person name="Long P.E."/>
            <person name="Banfield J.F."/>
        </authorList>
    </citation>
    <scope>NUCLEOTIDE SEQUENCE [LARGE SCALE GENOMIC DNA]</scope>
</reference>